<evidence type="ECO:0000313" key="2">
    <source>
        <dbReference type="Proteomes" id="UP001165653"/>
    </source>
</evidence>
<reference evidence="1" key="1">
    <citation type="submission" date="2022-10" db="EMBL/GenBank/DDBJ databases">
        <title>Luteolibacter sp. GHJ8, whole genome shotgun sequencing project.</title>
        <authorList>
            <person name="Zhao G."/>
            <person name="Shen L."/>
        </authorList>
    </citation>
    <scope>NUCLEOTIDE SEQUENCE</scope>
    <source>
        <strain evidence="1">GHJ8</strain>
    </source>
</reference>
<sequence>MRRWILLTLLSLSMLASGFVLSGYLHWTRDVARRDEDEARHAEEVAGLRQRIFGDNYFHHEGLSPEMDSRLAAFDPAKDGSRLSLSYAGGMSGRELHLVLSGDGSLESEENGESERLATIPAGQCRSVFLQVLRSGFLNYSEGTVELKRELLWPGSRRSVTDNPDTVIRITAPMLEIDKTVSIYTPQVELDNYPDIIEYQIFTRIEKDMLALVPEGKSPWKESR</sequence>
<organism evidence="1 2">
    <name type="scientific">Luteolibacter rhizosphaerae</name>
    <dbReference type="NCBI Taxonomy" id="2989719"/>
    <lineage>
        <taxon>Bacteria</taxon>
        <taxon>Pseudomonadati</taxon>
        <taxon>Verrucomicrobiota</taxon>
        <taxon>Verrucomicrobiia</taxon>
        <taxon>Verrucomicrobiales</taxon>
        <taxon>Verrucomicrobiaceae</taxon>
        <taxon>Luteolibacter</taxon>
    </lineage>
</organism>
<protein>
    <submittedName>
        <fullName evidence="1">Uncharacterized protein</fullName>
    </submittedName>
</protein>
<keyword evidence="2" id="KW-1185">Reference proteome</keyword>
<evidence type="ECO:0000313" key="1">
    <source>
        <dbReference type="EMBL" id="MCW1916581.1"/>
    </source>
</evidence>
<dbReference type="Proteomes" id="UP001165653">
    <property type="component" value="Unassembled WGS sequence"/>
</dbReference>
<proteinExistence type="predicted"/>
<dbReference type="EMBL" id="JAPDDR010000016">
    <property type="protein sequence ID" value="MCW1916581.1"/>
    <property type="molecule type" value="Genomic_DNA"/>
</dbReference>
<gene>
    <name evidence="1" type="ORF">OJ996_23540</name>
</gene>
<accession>A0ABT3G9R9</accession>
<dbReference type="RefSeq" id="WP_264516161.1">
    <property type="nucleotide sequence ID" value="NZ_JAPDDR010000016.1"/>
</dbReference>
<comment type="caution">
    <text evidence="1">The sequence shown here is derived from an EMBL/GenBank/DDBJ whole genome shotgun (WGS) entry which is preliminary data.</text>
</comment>
<name>A0ABT3G9R9_9BACT</name>